<evidence type="ECO:0000313" key="1">
    <source>
        <dbReference type="EMBL" id="MFC0582542.1"/>
    </source>
</evidence>
<keyword evidence="2" id="KW-1185">Reference proteome</keyword>
<protein>
    <submittedName>
        <fullName evidence="1">Uncharacterized protein</fullName>
    </submittedName>
</protein>
<dbReference type="RefSeq" id="WP_377459775.1">
    <property type="nucleotide sequence ID" value="NZ_JBHLUB010000030.1"/>
</dbReference>
<evidence type="ECO:0000313" key="2">
    <source>
        <dbReference type="Proteomes" id="UP001589862"/>
    </source>
</evidence>
<gene>
    <name evidence="1" type="ORF">ACFFFR_09155</name>
</gene>
<accession>A0ABV6PDT0</accession>
<organism evidence="1 2">
    <name type="scientific">Micrococcoides hystricis</name>
    <dbReference type="NCBI Taxonomy" id="1572761"/>
    <lineage>
        <taxon>Bacteria</taxon>
        <taxon>Bacillati</taxon>
        <taxon>Actinomycetota</taxon>
        <taxon>Actinomycetes</taxon>
        <taxon>Micrococcales</taxon>
        <taxon>Micrococcaceae</taxon>
        <taxon>Micrococcoides</taxon>
    </lineage>
</organism>
<name>A0ABV6PDT0_9MICC</name>
<comment type="caution">
    <text evidence="1">The sequence shown here is derived from an EMBL/GenBank/DDBJ whole genome shotgun (WGS) entry which is preliminary data.</text>
</comment>
<proteinExistence type="predicted"/>
<reference evidence="1 2" key="1">
    <citation type="submission" date="2024-09" db="EMBL/GenBank/DDBJ databases">
        <authorList>
            <person name="Sun Q."/>
            <person name="Mori K."/>
        </authorList>
    </citation>
    <scope>NUCLEOTIDE SEQUENCE [LARGE SCALE GENOMIC DNA]</scope>
    <source>
        <strain evidence="1 2">NCAIM B.02604</strain>
    </source>
</reference>
<dbReference type="Proteomes" id="UP001589862">
    <property type="component" value="Unassembled WGS sequence"/>
</dbReference>
<dbReference type="EMBL" id="JBHLUB010000030">
    <property type="protein sequence ID" value="MFC0582542.1"/>
    <property type="molecule type" value="Genomic_DNA"/>
</dbReference>
<sequence length="98" mass="10423">MRVTLSIDPQGDGTEVGSDTVISADTALTFHADCIILGATNKRGTFVVQLPETFRLSSSEPFTLKNLAGTTLANCQSVAPAAALAFTIVDGPHQRYRR</sequence>